<reference evidence="1" key="1">
    <citation type="submission" date="2020-11" db="EMBL/GenBank/DDBJ databases">
        <title>Adaptations for nitrogen fixation in a non-lichenized fungal sporocarp promotes dispersal by wood-feeding termites.</title>
        <authorList>
            <consortium name="DOE Joint Genome Institute"/>
            <person name="Koch R.A."/>
            <person name="Yoon G."/>
            <person name="Arayal U."/>
            <person name="Lail K."/>
            <person name="Amirebrahimi M."/>
            <person name="Labutti K."/>
            <person name="Lipzen A."/>
            <person name="Riley R."/>
            <person name="Barry K."/>
            <person name="Henrissat B."/>
            <person name="Grigoriev I.V."/>
            <person name="Herr J.R."/>
            <person name="Aime M.C."/>
        </authorList>
    </citation>
    <scope>NUCLEOTIDE SEQUENCE</scope>
    <source>
        <strain evidence="1">MCA 3950</strain>
    </source>
</reference>
<dbReference type="GeneID" id="66104611"/>
<accession>A0A9P7VV11</accession>
<dbReference type="EMBL" id="MU250532">
    <property type="protein sequence ID" value="KAG7447377.1"/>
    <property type="molecule type" value="Genomic_DNA"/>
</dbReference>
<proteinExistence type="predicted"/>
<name>A0A9P7VV11_9AGAR</name>
<dbReference type="AlphaFoldDB" id="A0A9P7VV11"/>
<protein>
    <submittedName>
        <fullName evidence="1">Uncharacterized protein</fullName>
    </submittedName>
</protein>
<evidence type="ECO:0000313" key="1">
    <source>
        <dbReference type="EMBL" id="KAG7447377.1"/>
    </source>
</evidence>
<sequence length="176" mass="20144">MAITTHRTNPSLLCRDSRQGTELGTALRLCTAQGTCTVRVWMHHDRSRLQVGSWKCLMYAGQECYRPTLSGRTTVLTTGTPENRRKAWVGRNKSKVCGFVPGEWIQVELLEFLLFYGPIMFMPTTKEWNGMTTARPQRGQSLRDPRFDQITRLHKRRPVPCSPLRSLPPPSILFIV</sequence>
<dbReference type="RefSeq" id="XP_043040877.1">
    <property type="nucleotide sequence ID" value="XM_043182314.1"/>
</dbReference>
<dbReference type="Proteomes" id="UP000812287">
    <property type="component" value="Unassembled WGS sequence"/>
</dbReference>
<gene>
    <name evidence="1" type="ORF">BT62DRAFT_79409</name>
</gene>
<organism evidence="1 2">
    <name type="scientific">Guyanagaster necrorhizus</name>
    <dbReference type="NCBI Taxonomy" id="856835"/>
    <lineage>
        <taxon>Eukaryota</taxon>
        <taxon>Fungi</taxon>
        <taxon>Dikarya</taxon>
        <taxon>Basidiomycota</taxon>
        <taxon>Agaricomycotina</taxon>
        <taxon>Agaricomycetes</taxon>
        <taxon>Agaricomycetidae</taxon>
        <taxon>Agaricales</taxon>
        <taxon>Marasmiineae</taxon>
        <taxon>Physalacriaceae</taxon>
        <taxon>Guyanagaster</taxon>
    </lineage>
</organism>
<comment type="caution">
    <text evidence="1">The sequence shown here is derived from an EMBL/GenBank/DDBJ whole genome shotgun (WGS) entry which is preliminary data.</text>
</comment>
<keyword evidence="2" id="KW-1185">Reference proteome</keyword>
<evidence type="ECO:0000313" key="2">
    <source>
        <dbReference type="Proteomes" id="UP000812287"/>
    </source>
</evidence>